<evidence type="ECO:0000313" key="3">
    <source>
        <dbReference type="Proteomes" id="UP000774617"/>
    </source>
</evidence>
<feature type="region of interest" description="Disordered" evidence="1">
    <location>
        <begin position="156"/>
        <end position="194"/>
    </location>
</feature>
<evidence type="ECO:0000313" key="2">
    <source>
        <dbReference type="EMBL" id="KAH7060832.1"/>
    </source>
</evidence>
<feature type="compositionally biased region" description="Polar residues" evidence="1">
    <location>
        <begin position="113"/>
        <end position="122"/>
    </location>
</feature>
<evidence type="ECO:0000256" key="1">
    <source>
        <dbReference type="SAM" id="MobiDB-lite"/>
    </source>
</evidence>
<dbReference type="SMART" id="SM00671">
    <property type="entry name" value="SEL1"/>
    <property type="match status" value="3"/>
</dbReference>
<dbReference type="SUPFAM" id="SSF81901">
    <property type="entry name" value="HCP-like"/>
    <property type="match status" value="1"/>
</dbReference>
<reference evidence="2 3" key="1">
    <citation type="journal article" date="2021" name="Nat. Commun.">
        <title>Genetic determinants of endophytism in the Arabidopsis root mycobiome.</title>
        <authorList>
            <person name="Mesny F."/>
            <person name="Miyauchi S."/>
            <person name="Thiergart T."/>
            <person name="Pickel B."/>
            <person name="Atanasova L."/>
            <person name="Karlsson M."/>
            <person name="Huettel B."/>
            <person name="Barry K.W."/>
            <person name="Haridas S."/>
            <person name="Chen C."/>
            <person name="Bauer D."/>
            <person name="Andreopoulos W."/>
            <person name="Pangilinan J."/>
            <person name="LaButti K."/>
            <person name="Riley R."/>
            <person name="Lipzen A."/>
            <person name="Clum A."/>
            <person name="Drula E."/>
            <person name="Henrissat B."/>
            <person name="Kohler A."/>
            <person name="Grigoriev I.V."/>
            <person name="Martin F.M."/>
            <person name="Hacquard S."/>
        </authorList>
    </citation>
    <scope>NUCLEOTIDE SEQUENCE [LARGE SCALE GENOMIC DNA]</scope>
    <source>
        <strain evidence="2 3">MPI-SDFR-AT-0080</strain>
    </source>
</reference>
<organism evidence="2 3">
    <name type="scientific">Macrophomina phaseolina</name>
    <dbReference type="NCBI Taxonomy" id="35725"/>
    <lineage>
        <taxon>Eukaryota</taxon>
        <taxon>Fungi</taxon>
        <taxon>Dikarya</taxon>
        <taxon>Ascomycota</taxon>
        <taxon>Pezizomycotina</taxon>
        <taxon>Dothideomycetes</taxon>
        <taxon>Dothideomycetes incertae sedis</taxon>
        <taxon>Botryosphaeriales</taxon>
        <taxon>Botryosphaeriaceae</taxon>
        <taxon>Macrophomina</taxon>
    </lineage>
</organism>
<dbReference type="InterPro" id="IPR006597">
    <property type="entry name" value="Sel1-like"/>
</dbReference>
<feature type="region of interest" description="Disordered" evidence="1">
    <location>
        <begin position="1"/>
        <end position="125"/>
    </location>
</feature>
<feature type="compositionally biased region" description="Polar residues" evidence="1">
    <location>
        <begin position="17"/>
        <end position="26"/>
    </location>
</feature>
<feature type="compositionally biased region" description="Low complexity" evidence="1">
    <location>
        <begin position="84"/>
        <end position="97"/>
    </location>
</feature>
<evidence type="ECO:0008006" key="4">
    <source>
        <dbReference type="Google" id="ProtNLM"/>
    </source>
</evidence>
<dbReference type="Gene3D" id="1.25.40.10">
    <property type="entry name" value="Tetratricopeptide repeat domain"/>
    <property type="match status" value="1"/>
</dbReference>
<feature type="compositionally biased region" description="Polar residues" evidence="1">
    <location>
        <begin position="156"/>
        <end position="166"/>
    </location>
</feature>
<gene>
    <name evidence="2" type="ORF">B0J12DRAFT_565645</name>
</gene>
<accession>A0ABQ8GMY9</accession>
<dbReference type="InterPro" id="IPR052945">
    <property type="entry name" value="Mitotic_Regulator"/>
</dbReference>
<dbReference type="InterPro" id="IPR011990">
    <property type="entry name" value="TPR-like_helical_dom_sf"/>
</dbReference>
<comment type="caution">
    <text evidence="2">The sequence shown here is derived from an EMBL/GenBank/DDBJ whole genome shotgun (WGS) entry which is preliminary data.</text>
</comment>
<dbReference type="Pfam" id="PF08238">
    <property type="entry name" value="Sel1"/>
    <property type="match status" value="3"/>
</dbReference>
<dbReference type="PANTHER" id="PTHR43628:SF1">
    <property type="entry name" value="CHITIN SYNTHASE REGULATORY FACTOR 2-RELATED"/>
    <property type="match status" value="1"/>
</dbReference>
<dbReference type="Proteomes" id="UP000774617">
    <property type="component" value="Unassembled WGS sequence"/>
</dbReference>
<name>A0ABQ8GMY9_9PEZI</name>
<feature type="compositionally biased region" description="Basic and acidic residues" evidence="1">
    <location>
        <begin position="98"/>
        <end position="108"/>
    </location>
</feature>
<protein>
    <recommendedName>
        <fullName evidence="4">Sel1-like protein</fullName>
    </recommendedName>
</protein>
<keyword evidence="3" id="KW-1185">Reference proteome</keyword>
<dbReference type="PANTHER" id="PTHR43628">
    <property type="entry name" value="ACTIVATOR OF C KINASE PROTEIN 1-RELATED"/>
    <property type="match status" value="1"/>
</dbReference>
<feature type="compositionally biased region" description="Polar residues" evidence="1">
    <location>
        <begin position="55"/>
        <end position="66"/>
    </location>
</feature>
<dbReference type="EMBL" id="JAGTJR010000005">
    <property type="protein sequence ID" value="KAH7060832.1"/>
    <property type="molecule type" value="Genomic_DNA"/>
</dbReference>
<sequence length="363" mass="38706">MTLKDLLKKKDKINKPDAQQRSSSDAPNAAPEFTFMRTTTTTQEVITPPAFPGETPTSATTSNGFLSPNAPTPPKPENRKSIFGRSLSSAGTSSRPGSSDKRLSERIHFGSGRSRSASSLVNLPSDLPAVDEGVARSAEHEAQWEKRATILAKGTTLISRSGNHGDSSGLELPPPSRGGGVRSPSPGVSDPGKDENIQEAIRLHEAGDLERSTELFGRLADPNGANNALSQVLYGLALRHGWGCTPNPELAVTYLSYAASNSAEIEALALQAGMKKGGAAKGELVLAMFELANSFRHGWGVKKDASAARQYYETAANLGDTDAMNEAAWCYIEGFGCKKDKFKAAQFLRLAEEKGNKTIGNTW</sequence>
<proteinExistence type="predicted"/>